<evidence type="ECO:0000256" key="2">
    <source>
        <dbReference type="ARBA" id="ARBA00022771"/>
    </source>
</evidence>
<protein>
    <recommendedName>
        <fullName evidence="10">Tripartite motif-containing protein 2-like</fullName>
    </recommendedName>
</protein>
<dbReference type="AlphaFoldDB" id="A0A914A6I3"/>
<reference evidence="8" key="1">
    <citation type="submission" date="2022-11" db="UniProtKB">
        <authorList>
            <consortium name="EnsemblMetazoa"/>
        </authorList>
    </citation>
    <scope>IDENTIFICATION</scope>
</reference>
<dbReference type="GO" id="GO:0008270">
    <property type="term" value="F:zinc ion binding"/>
    <property type="evidence" value="ECO:0007669"/>
    <property type="project" value="UniProtKB-KW"/>
</dbReference>
<dbReference type="EnsemblMetazoa" id="XM_038203485.1">
    <property type="protein sequence ID" value="XP_038059413.1"/>
    <property type="gene ID" value="LOC119730517"/>
</dbReference>
<dbReference type="Pfam" id="PF00643">
    <property type="entry name" value="zf-B_box"/>
    <property type="match status" value="2"/>
</dbReference>
<dbReference type="SUPFAM" id="SSF57850">
    <property type="entry name" value="RING/U-box"/>
    <property type="match status" value="1"/>
</dbReference>
<feature type="domain" description="B box-type" evidence="7">
    <location>
        <begin position="101"/>
        <end position="148"/>
    </location>
</feature>
<dbReference type="OMA" id="HAMCENC"/>
<dbReference type="RefSeq" id="XP_038059413.1">
    <property type="nucleotide sequence ID" value="XM_038203485.1"/>
</dbReference>
<dbReference type="Gene3D" id="3.30.160.60">
    <property type="entry name" value="Classic Zinc Finger"/>
    <property type="match status" value="1"/>
</dbReference>
<name>A0A914A6I3_PATMI</name>
<evidence type="ECO:0000256" key="5">
    <source>
        <dbReference type="SAM" id="Coils"/>
    </source>
</evidence>
<dbReference type="InterPro" id="IPR018957">
    <property type="entry name" value="Znf_C3HC4_RING-type"/>
</dbReference>
<dbReference type="Proteomes" id="UP000887568">
    <property type="component" value="Unplaced"/>
</dbReference>
<evidence type="ECO:0000256" key="1">
    <source>
        <dbReference type="ARBA" id="ARBA00022723"/>
    </source>
</evidence>
<dbReference type="SUPFAM" id="SSF101898">
    <property type="entry name" value="NHL repeat"/>
    <property type="match status" value="1"/>
</dbReference>
<dbReference type="PROSITE" id="PS50119">
    <property type="entry name" value="ZF_BBOX"/>
    <property type="match status" value="2"/>
</dbReference>
<dbReference type="OrthoDB" id="6105938at2759"/>
<dbReference type="Gene3D" id="4.10.830.40">
    <property type="match status" value="1"/>
</dbReference>
<dbReference type="InterPro" id="IPR013083">
    <property type="entry name" value="Znf_RING/FYVE/PHD"/>
</dbReference>
<evidence type="ECO:0000259" key="6">
    <source>
        <dbReference type="PROSITE" id="PS50089"/>
    </source>
</evidence>
<feature type="domain" description="B box-type" evidence="7">
    <location>
        <begin position="163"/>
        <end position="204"/>
    </location>
</feature>
<organism evidence="8 9">
    <name type="scientific">Patiria miniata</name>
    <name type="common">Bat star</name>
    <name type="synonym">Asterina miniata</name>
    <dbReference type="NCBI Taxonomy" id="46514"/>
    <lineage>
        <taxon>Eukaryota</taxon>
        <taxon>Metazoa</taxon>
        <taxon>Echinodermata</taxon>
        <taxon>Eleutherozoa</taxon>
        <taxon>Asterozoa</taxon>
        <taxon>Asteroidea</taxon>
        <taxon>Valvatacea</taxon>
        <taxon>Valvatida</taxon>
        <taxon>Asterinidae</taxon>
        <taxon>Patiria</taxon>
    </lineage>
</organism>
<dbReference type="InterPro" id="IPR047153">
    <property type="entry name" value="TRIM45/56/19-like"/>
</dbReference>
<dbReference type="Gene3D" id="3.30.40.10">
    <property type="entry name" value="Zinc/RING finger domain, C3HC4 (zinc finger)"/>
    <property type="match status" value="1"/>
</dbReference>
<evidence type="ECO:0000313" key="8">
    <source>
        <dbReference type="EnsemblMetazoa" id="XP_038059413.1"/>
    </source>
</evidence>
<dbReference type="SUPFAM" id="SSF57845">
    <property type="entry name" value="B-box zinc-binding domain"/>
    <property type="match status" value="1"/>
</dbReference>
<dbReference type="SMART" id="SM00336">
    <property type="entry name" value="BBOX"/>
    <property type="match status" value="2"/>
</dbReference>
<dbReference type="InterPro" id="IPR000315">
    <property type="entry name" value="Znf_B-box"/>
</dbReference>
<evidence type="ECO:0000313" key="9">
    <source>
        <dbReference type="Proteomes" id="UP000887568"/>
    </source>
</evidence>
<accession>A0A914A6I3</accession>
<dbReference type="PANTHER" id="PTHR25462:SF296">
    <property type="entry name" value="MEIOTIC P26, ISOFORM F"/>
    <property type="match status" value="1"/>
</dbReference>
<keyword evidence="3" id="KW-0862">Zinc</keyword>
<dbReference type="GeneID" id="119730517"/>
<dbReference type="PROSITE" id="PS00518">
    <property type="entry name" value="ZF_RING_1"/>
    <property type="match status" value="1"/>
</dbReference>
<dbReference type="PANTHER" id="PTHR25462">
    <property type="entry name" value="BONUS, ISOFORM C-RELATED"/>
    <property type="match status" value="1"/>
</dbReference>
<dbReference type="Pfam" id="PF00097">
    <property type="entry name" value="zf-C3HC4"/>
    <property type="match status" value="1"/>
</dbReference>
<dbReference type="InterPro" id="IPR017907">
    <property type="entry name" value="Znf_RING_CS"/>
</dbReference>
<dbReference type="InterPro" id="IPR001841">
    <property type="entry name" value="Znf_RING"/>
</dbReference>
<feature type="coiled-coil region" evidence="5">
    <location>
        <begin position="201"/>
        <end position="318"/>
    </location>
</feature>
<dbReference type="CDD" id="cd19756">
    <property type="entry name" value="Bbox2"/>
    <property type="match status" value="1"/>
</dbReference>
<evidence type="ECO:0000256" key="3">
    <source>
        <dbReference type="ARBA" id="ARBA00022833"/>
    </source>
</evidence>
<dbReference type="Gene3D" id="2.120.10.30">
    <property type="entry name" value="TolB, C-terminal domain"/>
    <property type="match status" value="1"/>
</dbReference>
<dbReference type="InterPro" id="IPR011042">
    <property type="entry name" value="6-blade_b-propeller_TolB-like"/>
</dbReference>
<sequence length="623" mass="70205">MAAGGTAEVLGKIGERHLECSICFNRFTEPKFLDCLHTFCLKCLKHIMNSKDPDVVIIKCPMCRRETTLESSGVEDLPTNFSLSALVEEFAVHEQFLEGQGSEIKCQSCDEQNQATTFCVNCSQFLCQDCHNAHERLGITKSHKTYTMAQFQTGEISYKSRLREEPKCGKHPDMNLNIYCNTCEQLLCTTCSVLKHQKHSFDDLTDAFDKCKQEIAELKAKAEDKKTALSNAKKNMANSRTQLDSMFEATNKKISQKADKEVAKIRETEQKLKHEAKEIYQDKIKTFETTEDNYDAELAIAEQTLDKMNQLLAQQIKTEILHLKRKFVRHLKEMTEKHPAVVPGNICFIDFQECDEDSLGRLLLKNEWKLARETKLDELYDVSRINSVAVFSNNEIVAVDSAHKQLITYSPPSDPHSPFTSQMPEIPDLRDPDQVAVNRWDQLIVLDGLIVKTFSREYQLLHQFQPGLDSDSKPTCLAVDDNSVIAVGYEAEGEISLHKPDGCLTKKISAPGIADQLVISNKHLIYTACLKGKMVSMDYNGDVIFKIDTDSPMSLCCDKQGDIYVGEDLHSLPSAANIHVYSPNGKHMDCLIKQCTYPLGMAFTPAGDLVLGGWGSLQIYQRE</sequence>
<proteinExistence type="predicted"/>
<evidence type="ECO:0000259" key="7">
    <source>
        <dbReference type="PROSITE" id="PS50119"/>
    </source>
</evidence>
<dbReference type="PROSITE" id="PS50089">
    <property type="entry name" value="ZF_RING_2"/>
    <property type="match status" value="1"/>
</dbReference>
<keyword evidence="5" id="KW-0175">Coiled coil</keyword>
<keyword evidence="9" id="KW-1185">Reference proteome</keyword>
<dbReference type="SMART" id="SM00184">
    <property type="entry name" value="RING"/>
    <property type="match status" value="1"/>
</dbReference>
<keyword evidence="2 4" id="KW-0863">Zinc-finger</keyword>
<keyword evidence="1" id="KW-0479">Metal-binding</keyword>
<evidence type="ECO:0000256" key="4">
    <source>
        <dbReference type="PROSITE-ProRule" id="PRU00024"/>
    </source>
</evidence>
<evidence type="ECO:0008006" key="10">
    <source>
        <dbReference type="Google" id="ProtNLM"/>
    </source>
</evidence>
<feature type="domain" description="RING-type" evidence="6">
    <location>
        <begin position="20"/>
        <end position="64"/>
    </location>
</feature>